<keyword evidence="6" id="KW-1185">Reference proteome</keyword>
<feature type="region of interest" description="Disordered" evidence="2">
    <location>
        <begin position="609"/>
        <end position="633"/>
    </location>
</feature>
<evidence type="ECO:0000256" key="1">
    <source>
        <dbReference type="ARBA" id="ARBA00022729"/>
    </source>
</evidence>
<evidence type="ECO:0000256" key="2">
    <source>
        <dbReference type="SAM" id="MobiDB-lite"/>
    </source>
</evidence>
<dbReference type="Gene3D" id="2.130.10.130">
    <property type="entry name" value="Integrin alpha, N-terminal"/>
    <property type="match status" value="4"/>
</dbReference>
<accession>A0ABX0QI09</accession>
<feature type="chain" id="PRO_5045460752" evidence="3">
    <location>
        <begin position="20"/>
        <end position="1176"/>
    </location>
</feature>
<dbReference type="InterPro" id="IPR013517">
    <property type="entry name" value="FG-GAP"/>
</dbReference>
<proteinExistence type="predicted"/>
<dbReference type="EMBL" id="WAEL01000006">
    <property type="protein sequence ID" value="NID12101.1"/>
    <property type="molecule type" value="Genomic_DNA"/>
</dbReference>
<organism evidence="5 6">
    <name type="scientific">Fibrivirga algicola</name>
    <dbReference type="NCBI Taxonomy" id="2950420"/>
    <lineage>
        <taxon>Bacteria</taxon>
        <taxon>Pseudomonadati</taxon>
        <taxon>Bacteroidota</taxon>
        <taxon>Cytophagia</taxon>
        <taxon>Cytophagales</taxon>
        <taxon>Spirosomataceae</taxon>
        <taxon>Fibrivirga</taxon>
    </lineage>
</organism>
<comment type="caution">
    <text evidence="5">The sequence shown here is derived from an EMBL/GenBank/DDBJ whole genome shotgun (WGS) entry which is preliminary data.</text>
</comment>
<evidence type="ECO:0000259" key="4">
    <source>
        <dbReference type="Pfam" id="PF07593"/>
    </source>
</evidence>
<sequence length="1176" mass="128252">MSVTRLAALLLCLTLSLDACQFGKKPVFSLVSSANSHLTFTNTITETDSFNVLNFEYIYNGGGVGIGDVNSDGLQDVFFTGNMVSSKLFLNKGALTFSDITVPANVSTTAWCTGVAMVDINQDGLLDIYLCTVHPDKTRSAPNLLFINKGVDEAGTPRFVESARQVGLADTSYSTQATFFDYDLDGDLDMYLVNNGLEDYNRNVAVGQKTDGTGRSLDKLFRNDGLQPDGLPRFTDVSRQAGINTEGWGLGVVTNDINRDGYPDLYITNDFLSNDLMYINNQDGTFTNKINLALKHQEQNGMGVDMADLNNDGLNDIVAVDMLPDDNLRQKSMFSDINYDQFQTVLNRKYQPQYVRNTLQLNNGASAQGLPTFSDVGQLAGIEATDWSWSPLLADFDNDGNRDILITNGYPKDVTNLDFSIYSKDASMFGTKEAKLRNITEATNKLEAIDKPDFLFQNKGNLAFTNVASEWGLKEHAVSNGAAYADLDNDGDLDLVMNSIDSEALLYENHIQDADAKTKPNYLRLKLAGSKGNPTGLGAKLTIWYRGGQQQYAEQVIQRGYTSTVEPFVHFGLGDQAMVDSLLITWPGQKVQKLTNVTANQLLTLHEDRARPGTSSGGPEPAPLFSLAPSQTTPPYKQTELDFVDFKWTSLLPRKYAQSGPGIAVGDVNGDGLDDFVVSGSAGNPATIFLQRPDQTFSVDHLPAKESEDMGLLLFDADNDGDQDLYCVSGSSEFGADEKAYQSRFYRNAGKGVFQLDTTALPLISASGSCVVASDFDKDGDLDLFIGGRLVPGQYPTAPASYLLKNDGKGHFSDVTDQVAPALRRAGMITSALWTDYDNDGWVDLLVVGEFMPVTFHKNNQGKTLGQQSVVLPNSVGWWNSVVGGDFDNDGDIDYIAGNLGLNSRYRASAEQPVCLYAKDFDNNGRIDPILCRFIQGKEYLTHPRETLSTQMVSMRRRFIHYSDYGNATFSDVFDADALKGALVFKATNMASSYIENKGNGQFTLHPLPIQAQFSPLFGLHITDVNGDGNLDVLGVGNEYSTEPLTGWYDAGIGTCLLGTGTGTFTALPSAQSGFLVDKDAKAFAEVRLASGQPLYVVTQNQDSLRLLTMATRKPGALIKLRQGDAFAMTKLANGKTRKTEFYWGSGYLSQSSRVTTVAASSTGYVIDGQGRRRSL</sequence>
<dbReference type="PANTHER" id="PTHR16026:SF0">
    <property type="entry name" value="CARTILAGE ACIDIC PROTEIN 1"/>
    <property type="match status" value="1"/>
</dbReference>
<evidence type="ECO:0000313" key="5">
    <source>
        <dbReference type="EMBL" id="NID12101.1"/>
    </source>
</evidence>
<dbReference type="SUPFAM" id="SSF69318">
    <property type="entry name" value="Integrin alpha N-terminal domain"/>
    <property type="match status" value="3"/>
</dbReference>
<feature type="signal peptide" evidence="3">
    <location>
        <begin position="1"/>
        <end position="19"/>
    </location>
</feature>
<evidence type="ECO:0000313" key="6">
    <source>
        <dbReference type="Proteomes" id="UP000606008"/>
    </source>
</evidence>
<dbReference type="Pfam" id="PF07593">
    <property type="entry name" value="UnbV_ASPIC"/>
    <property type="match status" value="1"/>
</dbReference>
<gene>
    <name evidence="5" type="ORF">F7231_18155</name>
</gene>
<reference evidence="5" key="1">
    <citation type="submission" date="2024-05" db="EMBL/GenBank/DDBJ databases">
        <authorList>
            <person name="Jung D.-H."/>
        </authorList>
    </citation>
    <scope>NUCLEOTIDE SEQUENCE</scope>
    <source>
        <strain evidence="5">JA-25</strain>
    </source>
</reference>
<feature type="domain" description="ASPIC/UnbV" evidence="4">
    <location>
        <begin position="536"/>
        <end position="604"/>
    </location>
</feature>
<dbReference type="InterPro" id="IPR027039">
    <property type="entry name" value="Crtac1"/>
</dbReference>
<dbReference type="PANTHER" id="PTHR16026">
    <property type="entry name" value="CARTILAGE ACIDIC PROTEIN 1"/>
    <property type="match status" value="1"/>
</dbReference>
<protein>
    <submittedName>
        <fullName evidence="5">VCBS repeat-containing protein</fullName>
    </submittedName>
</protein>
<dbReference type="Pfam" id="PF13517">
    <property type="entry name" value="FG-GAP_3"/>
    <property type="match status" value="4"/>
</dbReference>
<dbReference type="RefSeq" id="WP_166692953.1">
    <property type="nucleotide sequence ID" value="NZ_WAEL01000006.1"/>
</dbReference>
<dbReference type="InterPro" id="IPR028994">
    <property type="entry name" value="Integrin_alpha_N"/>
</dbReference>
<dbReference type="Proteomes" id="UP000606008">
    <property type="component" value="Unassembled WGS sequence"/>
</dbReference>
<name>A0ABX0QI09_9BACT</name>
<evidence type="ECO:0000256" key="3">
    <source>
        <dbReference type="SAM" id="SignalP"/>
    </source>
</evidence>
<dbReference type="InterPro" id="IPR011519">
    <property type="entry name" value="UnbV_ASPIC"/>
</dbReference>
<keyword evidence="1 3" id="KW-0732">Signal</keyword>